<comment type="caution">
    <text evidence="8">The sequence shown here is derived from an EMBL/GenBank/DDBJ whole genome shotgun (WGS) entry which is preliminary data.</text>
</comment>
<dbReference type="InterPro" id="IPR001127">
    <property type="entry name" value="PTS_EIIA_1_perm"/>
</dbReference>
<organism evidence="8 9">
    <name type="scientific">Holdemanella hominis</name>
    <dbReference type="NCBI Taxonomy" id="2764327"/>
    <lineage>
        <taxon>Bacteria</taxon>
        <taxon>Bacillati</taxon>
        <taxon>Bacillota</taxon>
        <taxon>Erysipelotrichia</taxon>
        <taxon>Erysipelotrichales</taxon>
        <taxon>Erysipelotrichaceae</taxon>
        <taxon>Holdemanella</taxon>
    </lineage>
</organism>
<gene>
    <name evidence="8" type="ORF">H8911_05980</name>
</gene>
<sequence length="161" mass="17226">MLSIFKKKEVNTVVCSDDEFVAVANGTLVPLENVSDPAFASKMMGDGIAIELSEGTICAPCNGTLDVAYPTGHAFGITRNDGVEMIIHIGVNTVESNGKGFEVLATQGQTVKAGDPLVKVDLKSLSKKYDMVTMLIVTDPNEKEISFIDCQEVKKGQIISK</sequence>
<evidence type="ECO:0000256" key="3">
    <source>
        <dbReference type="ARBA" id="ARBA00022597"/>
    </source>
</evidence>
<dbReference type="SUPFAM" id="SSF51261">
    <property type="entry name" value="Duplicated hybrid motif"/>
    <property type="match status" value="1"/>
</dbReference>
<evidence type="ECO:0000256" key="6">
    <source>
        <dbReference type="ARBA" id="ARBA00022777"/>
    </source>
</evidence>
<feature type="domain" description="PTS EIIA type-1" evidence="7">
    <location>
        <begin position="36"/>
        <end position="139"/>
    </location>
</feature>
<dbReference type="PANTHER" id="PTHR45008:SF1">
    <property type="entry name" value="PTS SYSTEM GLUCOSE-SPECIFIC EIIA COMPONENT"/>
    <property type="match status" value="1"/>
</dbReference>
<evidence type="ECO:0000259" key="7">
    <source>
        <dbReference type="PROSITE" id="PS51093"/>
    </source>
</evidence>
<evidence type="ECO:0000256" key="2">
    <source>
        <dbReference type="ARBA" id="ARBA00022448"/>
    </source>
</evidence>
<evidence type="ECO:0000256" key="4">
    <source>
        <dbReference type="ARBA" id="ARBA00022679"/>
    </source>
</evidence>
<keyword evidence="4" id="KW-0808">Transferase</keyword>
<dbReference type="Proteomes" id="UP000649075">
    <property type="component" value="Unassembled WGS sequence"/>
</dbReference>
<dbReference type="PROSITE" id="PS00371">
    <property type="entry name" value="PTS_EIIA_TYPE_1_HIS"/>
    <property type="match status" value="1"/>
</dbReference>
<dbReference type="Pfam" id="PF00358">
    <property type="entry name" value="PTS_EIIA_1"/>
    <property type="match status" value="1"/>
</dbReference>
<evidence type="ECO:0000313" key="8">
    <source>
        <dbReference type="EMBL" id="MBC6012292.1"/>
    </source>
</evidence>
<dbReference type="InterPro" id="IPR011055">
    <property type="entry name" value="Dup_hybrid_motif"/>
</dbReference>
<reference evidence="8 9" key="1">
    <citation type="submission" date="2020-08" db="EMBL/GenBank/DDBJ databases">
        <authorList>
            <person name="Liu C."/>
            <person name="Sun Q."/>
        </authorList>
    </citation>
    <scope>NUCLEOTIDE SEQUENCE [LARGE SCALE GENOMIC DNA]</scope>
    <source>
        <strain evidence="8 9">L34</strain>
    </source>
</reference>
<protein>
    <submittedName>
        <fullName evidence="8">PTS glucose transporter subunit IIA</fullName>
    </submittedName>
</protein>
<dbReference type="PANTHER" id="PTHR45008">
    <property type="entry name" value="PTS SYSTEM GLUCOSE-SPECIFIC EIIA COMPONENT"/>
    <property type="match status" value="1"/>
</dbReference>
<dbReference type="Gene3D" id="2.70.70.10">
    <property type="entry name" value="Glucose Permease (Domain IIA)"/>
    <property type="match status" value="1"/>
</dbReference>
<dbReference type="EMBL" id="JACRWH010000018">
    <property type="protein sequence ID" value="MBC6012292.1"/>
    <property type="molecule type" value="Genomic_DNA"/>
</dbReference>
<evidence type="ECO:0000256" key="5">
    <source>
        <dbReference type="ARBA" id="ARBA00022683"/>
    </source>
</evidence>
<accession>A0ABR7KHU8</accession>
<proteinExistence type="predicted"/>
<dbReference type="NCBIfam" id="TIGR00830">
    <property type="entry name" value="PTBA"/>
    <property type="match status" value="1"/>
</dbReference>
<evidence type="ECO:0000313" key="9">
    <source>
        <dbReference type="Proteomes" id="UP000649075"/>
    </source>
</evidence>
<comment type="subcellular location">
    <subcellularLocation>
        <location evidence="1">Cytoplasm</location>
    </subcellularLocation>
</comment>
<dbReference type="InterPro" id="IPR050890">
    <property type="entry name" value="PTS_EIIA_component"/>
</dbReference>
<keyword evidence="3 8" id="KW-0762">Sugar transport</keyword>
<keyword evidence="2" id="KW-0813">Transport</keyword>
<evidence type="ECO:0000256" key="1">
    <source>
        <dbReference type="ARBA" id="ARBA00004496"/>
    </source>
</evidence>
<keyword evidence="6" id="KW-0418">Kinase</keyword>
<keyword evidence="9" id="KW-1185">Reference proteome</keyword>
<keyword evidence="5" id="KW-0598">Phosphotransferase system</keyword>
<dbReference type="PROSITE" id="PS51093">
    <property type="entry name" value="PTS_EIIA_TYPE_1"/>
    <property type="match status" value="1"/>
</dbReference>
<dbReference type="RefSeq" id="WP_186999009.1">
    <property type="nucleotide sequence ID" value="NZ_JACRWH010000018.1"/>
</dbReference>
<name>A0ABR7KHU8_9FIRM</name>